<sequence>LAYVEWFSAFHAPEHNHSLYKVSCIIMNEQCLASVIPINNVHHSAHLILHLGHVAPCDWTSANV</sequence>
<organism evidence="1 2">
    <name type="scientific">Suillus subaureus</name>
    <dbReference type="NCBI Taxonomy" id="48587"/>
    <lineage>
        <taxon>Eukaryota</taxon>
        <taxon>Fungi</taxon>
        <taxon>Dikarya</taxon>
        <taxon>Basidiomycota</taxon>
        <taxon>Agaricomycotina</taxon>
        <taxon>Agaricomycetes</taxon>
        <taxon>Agaricomycetidae</taxon>
        <taxon>Boletales</taxon>
        <taxon>Suillineae</taxon>
        <taxon>Suillaceae</taxon>
        <taxon>Suillus</taxon>
    </lineage>
</organism>
<feature type="non-terminal residue" evidence="1">
    <location>
        <position position="1"/>
    </location>
</feature>
<dbReference type="OrthoDB" id="3202223at2759"/>
<protein>
    <submittedName>
        <fullName evidence="1">Uncharacterized protein</fullName>
    </submittedName>
</protein>
<keyword evidence="2" id="KW-1185">Reference proteome</keyword>
<dbReference type="Proteomes" id="UP000807769">
    <property type="component" value="Unassembled WGS sequence"/>
</dbReference>
<gene>
    <name evidence="1" type="ORF">BJ212DRAFT_1236018</name>
</gene>
<accession>A0A9P7E4J4</accession>
<evidence type="ECO:0000313" key="2">
    <source>
        <dbReference type="Proteomes" id="UP000807769"/>
    </source>
</evidence>
<dbReference type="EMBL" id="JABBWG010000031">
    <property type="protein sequence ID" value="KAG1810929.1"/>
    <property type="molecule type" value="Genomic_DNA"/>
</dbReference>
<comment type="caution">
    <text evidence="1">The sequence shown here is derived from an EMBL/GenBank/DDBJ whole genome shotgun (WGS) entry which is preliminary data.</text>
</comment>
<feature type="non-terminal residue" evidence="1">
    <location>
        <position position="64"/>
    </location>
</feature>
<dbReference type="AlphaFoldDB" id="A0A9P7E4J4"/>
<dbReference type="GeneID" id="64623552"/>
<reference evidence="1" key="1">
    <citation type="journal article" date="2020" name="New Phytol.">
        <title>Comparative genomics reveals dynamic genome evolution in host specialist ectomycorrhizal fungi.</title>
        <authorList>
            <person name="Lofgren L.A."/>
            <person name="Nguyen N.H."/>
            <person name="Vilgalys R."/>
            <person name="Ruytinx J."/>
            <person name="Liao H.L."/>
            <person name="Branco S."/>
            <person name="Kuo A."/>
            <person name="LaButti K."/>
            <person name="Lipzen A."/>
            <person name="Andreopoulos W."/>
            <person name="Pangilinan J."/>
            <person name="Riley R."/>
            <person name="Hundley H."/>
            <person name="Na H."/>
            <person name="Barry K."/>
            <person name="Grigoriev I.V."/>
            <person name="Stajich J.E."/>
            <person name="Kennedy P.G."/>
        </authorList>
    </citation>
    <scope>NUCLEOTIDE SEQUENCE</scope>
    <source>
        <strain evidence="1">MN1</strain>
    </source>
</reference>
<dbReference type="RefSeq" id="XP_041189709.1">
    <property type="nucleotide sequence ID" value="XM_041329535.1"/>
</dbReference>
<name>A0A9P7E4J4_9AGAM</name>
<proteinExistence type="predicted"/>
<evidence type="ECO:0000313" key="1">
    <source>
        <dbReference type="EMBL" id="KAG1810929.1"/>
    </source>
</evidence>